<proteinExistence type="predicted"/>
<reference evidence="1" key="1">
    <citation type="submission" date="2019-08" db="EMBL/GenBank/DDBJ databases">
        <authorList>
            <person name="Kucharzyk K."/>
            <person name="Murdoch R.W."/>
            <person name="Higgins S."/>
            <person name="Loffler F."/>
        </authorList>
    </citation>
    <scope>NUCLEOTIDE SEQUENCE</scope>
</reference>
<evidence type="ECO:0000313" key="1">
    <source>
        <dbReference type="EMBL" id="MPN64540.1"/>
    </source>
</evidence>
<organism evidence="1">
    <name type="scientific">bioreactor metagenome</name>
    <dbReference type="NCBI Taxonomy" id="1076179"/>
    <lineage>
        <taxon>unclassified sequences</taxon>
        <taxon>metagenomes</taxon>
        <taxon>ecological metagenomes</taxon>
    </lineage>
</organism>
<sequence>MNKLAAAYVNADMGSPRLVGGKVDQVPWLKGIGRNRPAHLKLEVGGTGQIDSGLPVDILHQPRTIKPQGR</sequence>
<name>A0A645JN72_9ZZZZ</name>
<accession>A0A645JN72</accession>
<dbReference type="AlphaFoldDB" id="A0A645JN72"/>
<dbReference type="EMBL" id="VSSQ01145574">
    <property type="protein sequence ID" value="MPN64540.1"/>
    <property type="molecule type" value="Genomic_DNA"/>
</dbReference>
<comment type="caution">
    <text evidence="1">The sequence shown here is derived from an EMBL/GenBank/DDBJ whole genome shotgun (WGS) entry which is preliminary data.</text>
</comment>
<protein>
    <submittedName>
        <fullName evidence="1">Uncharacterized protein</fullName>
    </submittedName>
</protein>
<gene>
    <name evidence="1" type="ORF">SDC9_212315</name>
</gene>